<comment type="caution">
    <text evidence="1">The sequence shown here is derived from an EMBL/GenBank/DDBJ whole genome shotgun (WGS) entry which is preliminary data.</text>
</comment>
<organism evidence="1 2">
    <name type="scientific">Populus trichocarpa</name>
    <name type="common">Western balsam poplar</name>
    <name type="synonym">Populus balsamifera subsp. trichocarpa</name>
    <dbReference type="NCBI Taxonomy" id="3694"/>
    <lineage>
        <taxon>Eukaryota</taxon>
        <taxon>Viridiplantae</taxon>
        <taxon>Streptophyta</taxon>
        <taxon>Embryophyta</taxon>
        <taxon>Tracheophyta</taxon>
        <taxon>Spermatophyta</taxon>
        <taxon>Magnoliopsida</taxon>
        <taxon>eudicotyledons</taxon>
        <taxon>Gunneridae</taxon>
        <taxon>Pentapetalae</taxon>
        <taxon>rosids</taxon>
        <taxon>fabids</taxon>
        <taxon>Malpighiales</taxon>
        <taxon>Salicaceae</taxon>
        <taxon>Saliceae</taxon>
        <taxon>Populus</taxon>
    </lineage>
</organism>
<evidence type="ECO:0000313" key="2">
    <source>
        <dbReference type="Proteomes" id="UP000006729"/>
    </source>
</evidence>
<dbReference type="Proteomes" id="UP000006729">
    <property type="component" value="Chromosome 15"/>
</dbReference>
<accession>A0ACC0RVJ6</accession>
<gene>
    <name evidence="1" type="ORF">POPTR_015G013600v4</name>
</gene>
<name>A0ACC0RVJ6_POPTR</name>
<protein>
    <submittedName>
        <fullName evidence="1">Uncharacterized protein</fullName>
    </submittedName>
</protein>
<reference evidence="1 2" key="1">
    <citation type="journal article" date="2006" name="Science">
        <title>The genome of black cottonwood, Populus trichocarpa (Torr. &amp; Gray).</title>
        <authorList>
            <person name="Tuskan G.A."/>
            <person name="Difazio S."/>
            <person name="Jansson S."/>
            <person name="Bohlmann J."/>
            <person name="Grigoriev I."/>
            <person name="Hellsten U."/>
            <person name="Putnam N."/>
            <person name="Ralph S."/>
            <person name="Rombauts S."/>
            <person name="Salamov A."/>
            <person name="Schein J."/>
            <person name="Sterck L."/>
            <person name="Aerts A."/>
            <person name="Bhalerao R.R."/>
            <person name="Bhalerao R.P."/>
            <person name="Blaudez D."/>
            <person name="Boerjan W."/>
            <person name="Brun A."/>
            <person name="Brunner A."/>
            <person name="Busov V."/>
            <person name="Campbell M."/>
            <person name="Carlson J."/>
            <person name="Chalot M."/>
            <person name="Chapman J."/>
            <person name="Chen G.L."/>
            <person name="Cooper D."/>
            <person name="Coutinho P.M."/>
            <person name="Couturier J."/>
            <person name="Covert S."/>
            <person name="Cronk Q."/>
            <person name="Cunningham R."/>
            <person name="Davis J."/>
            <person name="Degroeve S."/>
            <person name="Dejardin A."/>
            <person name="Depamphilis C."/>
            <person name="Detter J."/>
            <person name="Dirks B."/>
            <person name="Dubchak I."/>
            <person name="Duplessis S."/>
            <person name="Ehlting J."/>
            <person name="Ellis B."/>
            <person name="Gendler K."/>
            <person name="Goodstein D."/>
            <person name="Gribskov M."/>
            <person name="Grimwood J."/>
            <person name="Groover A."/>
            <person name="Gunter L."/>
            <person name="Hamberger B."/>
            <person name="Heinze B."/>
            <person name="Helariutta Y."/>
            <person name="Henrissat B."/>
            <person name="Holligan D."/>
            <person name="Holt R."/>
            <person name="Huang W."/>
            <person name="Islam-Faridi N."/>
            <person name="Jones S."/>
            <person name="Jones-Rhoades M."/>
            <person name="Jorgensen R."/>
            <person name="Joshi C."/>
            <person name="Kangasjarvi J."/>
            <person name="Karlsson J."/>
            <person name="Kelleher C."/>
            <person name="Kirkpatrick R."/>
            <person name="Kirst M."/>
            <person name="Kohler A."/>
            <person name="Kalluri U."/>
            <person name="Larimer F."/>
            <person name="Leebens-Mack J."/>
            <person name="Leple J.C."/>
            <person name="Locascio P."/>
            <person name="Lou Y."/>
            <person name="Lucas S."/>
            <person name="Martin F."/>
            <person name="Montanini B."/>
            <person name="Napoli C."/>
            <person name="Nelson D.R."/>
            <person name="Nelson C."/>
            <person name="Nieminen K."/>
            <person name="Nilsson O."/>
            <person name="Pereda V."/>
            <person name="Peter G."/>
            <person name="Philippe R."/>
            <person name="Pilate G."/>
            <person name="Poliakov A."/>
            <person name="Razumovskaya J."/>
            <person name="Richardson P."/>
            <person name="Rinaldi C."/>
            <person name="Ritland K."/>
            <person name="Rouze P."/>
            <person name="Ryaboy D."/>
            <person name="Schmutz J."/>
            <person name="Schrader J."/>
            <person name="Segerman B."/>
            <person name="Shin H."/>
            <person name="Siddiqui A."/>
            <person name="Sterky F."/>
            <person name="Terry A."/>
            <person name="Tsai C.J."/>
            <person name="Uberbacher E."/>
            <person name="Unneberg P."/>
            <person name="Vahala J."/>
            <person name="Wall K."/>
            <person name="Wessler S."/>
            <person name="Yang G."/>
            <person name="Yin T."/>
            <person name="Douglas C."/>
            <person name="Marra M."/>
            <person name="Sandberg G."/>
            <person name="Van de Peer Y."/>
            <person name="Rokhsar D."/>
        </authorList>
    </citation>
    <scope>NUCLEOTIDE SEQUENCE [LARGE SCALE GENOMIC DNA]</scope>
    <source>
        <strain evidence="2">cv. Nisqually</strain>
    </source>
</reference>
<dbReference type="EMBL" id="CM009304">
    <property type="protein sequence ID" value="KAI9380850.1"/>
    <property type="molecule type" value="Genomic_DNA"/>
</dbReference>
<proteinExistence type="predicted"/>
<evidence type="ECO:0000313" key="1">
    <source>
        <dbReference type="EMBL" id="KAI9380850.1"/>
    </source>
</evidence>
<sequence>MSMASVALSPVHDESLDSHRNFPWLCGLRSSDSIGIFLVVGRSIIPLQVMESDSIASVKLRIQASQGFFVKKQKLVFEGRELARGNSQVRDYGVADGKVLHLVVRLSNLQAITVGTVCGKVYKFRVDRGRSVGYVKKQIAKRGKGLALVDQELVCDGEELEDQRLITDICKGNDAVIHLLIRKSAKLRGKPVEKDFELSIEALDLNEKKADSVGEHQQGALSMGYRVIERKPLLREFLLEPLIVNSKIQLPLVIRELFKSTFNGLDRGNEPIRSSEGSGGAYFMQDSSGQKYVSIFKPIDEEPMAVNNPQGLPLSIDGEGLKKGTRVGEGALREVAAYILDHPKSGPRTFSGEERGFAGVPPTAMVKCLHRGFNHPDGYEFDSKNIKIGSLQMFMENNGSCEDRGPSSFPVAEVHKISVLDIRLANADRHAGNILVSKDSEHGQIVLIPIDHGYCFPTNFEDCTFDWLYWPQAQQPYSHDTVEYIKALDAEQDIALLRFHGWDMPPECARTLCISTMLLKKGAERGLTPFAIGSIMCRETLRKESVIEQIVQEAQDAVLPGSGTDSFSKWVGSTRMGRLFKDNGQLDRIRPSNHSWPGTACRFVDSSQNNTKPKTYSALLT</sequence>
<keyword evidence="2" id="KW-1185">Reference proteome</keyword>